<dbReference type="AlphaFoldDB" id="A0AAV2M7F2"/>
<proteinExistence type="predicted"/>
<evidence type="ECO:0000313" key="1">
    <source>
        <dbReference type="EMBL" id="CAL1609170.1"/>
    </source>
</evidence>
<protein>
    <submittedName>
        <fullName evidence="1">Uncharacterized protein</fullName>
    </submittedName>
</protein>
<keyword evidence="2" id="KW-1185">Reference proteome</keyword>
<evidence type="ECO:0000313" key="2">
    <source>
        <dbReference type="Proteomes" id="UP001497482"/>
    </source>
</evidence>
<name>A0AAV2M7F2_KNICA</name>
<sequence length="90" mass="10067">MKCWIYPGDAEKRERGSQNLVLTQQTLHWPLWEVVWRDAAAVDSTTPLEVGCVTGPWGKQQELEAVKSTGLSWDNSSALQSQPGKDLNLE</sequence>
<organism evidence="1 2">
    <name type="scientific">Knipowitschia caucasica</name>
    <name type="common">Caucasian dwarf goby</name>
    <name type="synonym">Pomatoschistus caucasicus</name>
    <dbReference type="NCBI Taxonomy" id="637954"/>
    <lineage>
        <taxon>Eukaryota</taxon>
        <taxon>Metazoa</taxon>
        <taxon>Chordata</taxon>
        <taxon>Craniata</taxon>
        <taxon>Vertebrata</taxon>
        <taxon>Euteleostomi</taxon>
        <taxon>Actinopterygii</taxon>
        <taxon>Neopterygii</taxon>
        <taxon>Teleostei</taxon>
        <taxon>Neoteleostei</taxon>
        <taxon>Acanthomorphata</taxon>
        <taxon>Gobiaria</taxon>
        <taxon>Gobiiformes</taxon>
        <taxon>Gobioidei</taxon>
        <taxon>Gobiidae</taxon>
        <taxon>Gobiinae</taxon>
        <taxon>Knipowitschia</taxon>
    </lineage>
</organism>
<dbReference type="Proteomes" id="UP001497482">
    <property type="component" value="Chromosome 6"/>
</dbReference>
<dbReference type="EMBL" id="OZ035828">
    <property type="protein sequence ID" value="CAL1609170.1"/>
    <property type="molecule type" value="Genomic_DNA"/>
</dbReference>
<accession>A0AAV2M7F2</accession>
<reference evidence="1 2" key="1">
    <citation type="submission" date="2024-04" db="EMBL/GenBank/DDBJ databases">
        <authorList>
            <person name="Waldvogel A.-M."/>
            <person name="Schoenle A."/>
        </authorList>
    </citation>
    <scope>NUCLEOTIDE SEQUENCE [LARGE SCALE GENOMIC DNA]</scope>
</reference>
<gene>
    <name evidence="1" type="ORF">KC01_LOCUS35968</name>
</gene>